<keyword evidence="2" id="KW-1185">Reference proteome</keyword>
<keyword evidence="1" id="KW-0614">Plasmid</keyword>
<evidence type="ECO:0000313" key="1">
    <source>
        <dbReference type="EMBL" id="ABD72162.1"/>
    </source>
</evidence>
<accession>Q21PY3</accession>
<organism evidence="1 2">
    <name type="scientific">Albidiferax ferrireducens (strain ATCC BAA-621 / DSM 15236 / T118)</name>
    <name type="common">Rhodoferax ferrireducens</name>
    <dbReference type="NCBI Taxonomy" id="338969"/>
    <lineage>
        <taxon>Bacteria</taxon>
        <taxon>Pseudomonadati</taxon>
        <taxon>Pseudomonadota</taxon>
        <taxon>Betaproteobacteria</taxon>
        <taxon>Burkholderiales</taxon>
        <taxon>Comamonadaceae</taxon>
        <taxon>Rhodoferax</taxon>
    </lineage>
</organism>
<dbReference type="OrthoDB" id="9810371at2"/>
<dbReference type="HOGENOM" id="CLU_007224_0_0_4"/>
<gene>
    <name evidence="1" type="ordered locus">Rfer_4476</name>
</gene>
<dbReference type="InterPro" id="IPR027417">
    <property type="entry name" value="P-loop_NTPase"/>
</dbReference>
<dbReference type="Pfam" id="PF12128">
    <property type="entry name" value="DUF3584"/>
    <property type="match status" value="1"/>
</dbReference>
<proteinExistence type="predicted"/>
<dbReference type="KEGG" id="rfr:Rfer_4476"/>
<sequence>MPHQLRRIITINIRNPNGGLPSGRIAELDPRGGVLAVGVNGVGKTTLLRLLPLFYGATPQQILRGTGRALMIKYALPDPSSAVAYEYERESETDLRTVVMHCKPGDDAPQFHIIRGGYREDFFYDANNQFVTREEFKAHVEAMDNNKYQVSQKLYLHQYRSVILNERLATKEGVKMRELAAMHSLGPSPLYNLDQIAAAMANEKISFRDLENIVIERVTDAHFDGNVPNNSREIKKSRGDVARWLEDRDHLARIMANRPEALKIQARIETVKTLHLELCTLHVAVKEAILQIAREQEEFDARQARLKSEFDTKTDDINTLIAAATGDKKTADAAWANKREEVEAAESRLRQFEKIGVEKLAAEQSNEDSFSSQCSAMERELDGLTTAAGDVTRKTQTRKAAVSSDCADVVSRINERLLEASREGKVRGDELHAAEENALEALESPLRITEINDAKLLLISRLGELKVLLASPTATSDTLEQQRQSVSAVDHMREALGKATASVLAAQDELAVARGASDNALVRLNDCEQAALQVAQRDEQLQEQLSPPAGSLLAFLRSTDAALWSDSAKVIDTALLCRTDLDPVLVDGSAPSPGELTLGSVTLHVERVDVPSWVDMTDVRQQITALKREADVVSKALQDARSSAQRLSKEMSLANVKVGEAKAGESLAKAALENARLTQIRWTNVMEQEKLACTQQTESEQRKKVTSVQKLDAEANLLLNGLKAAKQHIRDDFRTHRRVVVEETSAAEARLDQEKAAAYVQRDRHLSQIDEDMARDLAGLGVDPIRVADLARGIEDFTQRLENIARNRHEVTEWRRFQRETFPLMESTRLERDRLATRCSEINSKLLDLRGDLTRLEESTRLDLANIERNRGSNRKQADRLTELLRLGLKDFMSYVPNRLHVDWNVESLEAAVSDFRDKLAGESEAIQKELRNLKNVMLMRSGPVEHWLSLKERELPDKQTLLDHEWQCALAQVVCDWFDPREYVPYVDQVHKEMVSFLDLAGGFVRTLDLFDRRVDSFNRELQKALSETAKFERFRDLSVTVRSGVGQISSLKTLRQMQDVANSKGSLHRSVVVQEREVPSDEETALIREFRNILPSDGVFMVNLNDQVRLECSLIENGQRKIITNEDEFRAVSSSGNTALITAMYLIGFVQMVRGPNSPVRLTWVVDELGRFDSDNLAAFLHTLDWHKIDVISASPSVDPALARYFPRLCVFENNGSIWTSETQVEGEAYVDA</sequence>
<dbReference type="Proteomes" id="UP000008332">
    <property type="component" value="Plasmid unnamed1"/>
</dbReference>
<dbReference type="RefSeq" id="WP_011458577.1">
    <property type="nucleotide sequence ID" value="NC_007901.1"/>
</dbReference>
<evidence type="ECO:0008006" key="3">
    <source>
        <dbReference type="Google" id="ProtNLM"/>
    </source>
</evidence>
<evidence type="ECO:0000313" key="2">
    <source>
        <dbReference type="Proteomes" id="UP000008332"/>
    </source>
</evidence>
<dbReference type="AlphaFoldDB" id="Q21PY3"/>
<reference evidence="2" key="1">
    <citation type="submission" date="2006-02" db="EMBL/GenBank/DDBJ databases">
        <title>Complete sequence of plasmid 1 of Rhodoferax ferrireducens DSM 15236.</title>
        <authorList>
            <person name="Copeland A."/>
            <person name="Lucas S."/>
            <person name="Lapidus A."/>
            <person name="Barry K."/>
            <person name="Detter J.C."/>
            <person name="Glavina del Rio T."/>
            <person name="Hammon N."/>
            <person name="Israni S."/>
            <person name="Pitluck S."/>
            <person name="Brettin T."/>
            <person name="Bruce D."/>
            <person name="Han C."/>
            <person name="Tapia R."/>
            <person name="Gilna P."/>
            <person name="Kiss H."/>
            <person name="Schmutz J."/>
            <person name="Larimer F."/>
            <person name="Land M."/>
            <person name="Kyrpides N."/>
            <person name="Ivanova N."/>
            <person name="Richardson P."/>
        </authorList>
    </citation>
    <scope>NUCLEOTIDE SEQUENCE [LARGE SCALE GENOMIC DNA]</scope>
    <source>
        <strain evidence="2">ATCC BAA-621 / DSM 15236 / T118</strain>
        <plasmid evidence="2">Plasmid pDSM15236</plasmid>
    </source>
</reference>
<dbReference type="eggNOG" id="COG1196">
    <property type="taxonomic scope" value="Bacteria"/>
</dbReference>
<protein>
    <recommendedName>
        <fullName evidence="3">ATP-binding protein</fullName>
    </recommendedName>
</protein>
<dbReference type="InterPro" id="IPR021979">
    <property type="entry name" value="DUF3584"/>
</dbReference>
<dbReference type="EMBL" id="CP000268">
    <property type="protein sequence ID" value="ABD72162.1"/>
    <property type="molecule type" value="Genomic_DNA"/>
</dbReference>
<name>Q21PY3_ALBFT</name>
<dbReference type="SUPFAM" id="SSF52540">
    <property type="entry name" value="P-loop containing nucleoside triphosphate hydrolases"/>
    <property type="match status" value="1"/>
</dbReference>
<geneLocation type="plasmid" evidence="2">
    <name>pDSM15236</name>
</geneLocation>